<evidence type="ECO:0000259" key="7">
    <source>
        <dbReference type="PROSITE" id="PS50109"/>
    </source>
</evidence>
<dbReference type="InterPro" id="IPR003594">
    <property type="entry name" value="HATPase_dom"/>
</dbReference>
<dbReference type="CDD" id="cd00075">
    <property type="entry name" value="HATPase"/>
    <property type="match status" value="1"/>
</dbReference>
<dbReference type="InterPro" id="IPR000700">
    <property type="entry name" value="PAS-assoc_C"/>
</dbReference>
<evidence type="ECO:0000259" key="9">
    <source>
        <dbReference type="PROSITE" id="PS50112"/>
    </source>
</evidence>
<feature type="domain" description="PAS" evidence="9">
    <location>
        <begin position="527"/>
        <end position="597"/>
    </location>
</feature>
<evidence type="ECO:0000256" key="4">
    <source>
        <dbReference type="ARBA" id="ARBA00022679"/>
    </source>
</evidence>
<accession>A0A1H3EK45</accession>
<dbReference type="RefSeq" id="WP_089765802.1">
    <property type="nucleotide sequence ID" value="NZ_FNPB01000002.1"/>
</dbReference>
<reference evidence="12" key="1">
    <citation type="submission" date="2016-10" db="EMBL/GenBank/DDBJ databases">
        <authorList>
            <person name="Varghese N."/>
            <person name="Submissions S."/>
        </authorList>
    </citation>
    <scope>NUCLEOTIDE SEQUENCE [LARGE SCALE GENOMIC DNA]</scope>
    <source>
        <strain evidence="12">CGMCC 1.10118</strain>
    </source>
</reference>
<evidence type="ECO:0000313" key="11">
    <source>
        <dbReference type="EMBL" id="SDX78304.1"/>
    </source>
</evidence>
<dbReference type="InterPro" id="IPR011006">
    <property type="entry name" value="CheY-like_superfamily"/>
</dbReference>
<feature type="domain" description="PAS" evidence="9">
    <location>
        <begin position="402"/>
        <end position="476"/>
    </location>
</feature>
<evidence type="ECO:0000256" key="1">
    <source>
        <dbReference type="ARBA" id="ARBA00000085"/>
    </source>
</evidence>
<dbReference type="SUPFAM" id="SSF47384">
    <property type="entry name" value="Homodimeric domain of signal transducing histidine kinase"/>
    <property type="match status" value="1"/>
</dbReference>
<feature type="domain" description="PAC" evidence="10">
    <location>
        <begin position="478"/>
        <end position="530"/>
    </location>
</feature>
<dbReference type="SUPFAM" id="SSF55874">
    <property type="entry name" value="ATPase domain of HSP90 chaperone/DNA topoisomerase II/histidine kinase"/>
    <property type="match status" value="1"/>
</dbReference>
<evidence type="ECO:0000313" key="12">
    <source>
        <dbReference type="Proteomes" id="UP000199170"/>
    </source>
</evidence>
<dbReference type="PROSITE" id="PS50110">
    <property type="entry name" value="RESPONSE_REGULATORY"/>
    <property type="match status" value="1"/>
</dbReference>
<keyword evidence="4" id="KW-0808">Transferase</keyword>
<dbReference type="InterPro" id="IPR013655">
    <property type="entry name" value="PAS_fold_3"/>
</dbReference>
<dbReference type="InterPro" id="IPR013656">
    <property type="entry name" value="PAS_4"/>
</dbReference>
<dbReference type="EC" id="2.7.13.3" evidence="2"/>
<evidence type="ECO:0000256" key="2">
    <source>
        <dbReference type="ARBA" id="ARBA00012438"/>
    </source>
</evidence>
<keyword evidence="3 6" id="KW-0597">Phosphoprotein</keyword>
<dbReference type="InterPro" id="IPR035965">
    <property type="entry name" value="PAS-like_dom_sf"/>
</dbReference>
<dbReference type="CDD" id="cd00156">
    <property type="entry name" value="REC"/>
    <property type="match status" value="1"/>
</dbReference>
<dbReference type="InterPro" id="IPR000014">
    <property type="entry name" value="PAS"/>
</dbReference>
<dbReference type="InterPro" id="IPR005467">
    <property type="entry name" value="His_kinase_dom"/>
</dbReference>
<dbReference type="Pfam" id="PF08448">
    <property type="entry name" value="PAS_4"/>
    <property type="match status" value="2"/>
</dbReference>
<feature type="modified residue" description="4-aspartylphosphate" evidence="6">
    <location>
        <position position="67"/>
    </location>
</feature>
<dbReference type="SMART" id="SM00388">
    <property type="entry name" value="HisKA"/>
    <property type="match status" value="1"/>
</dbReference>
<dbReference type="InterPro" id="IPR003661">
    <property type="entry name" value="HisK_dim/P_dom"/>
</dbReference>
<evidence type="ECO:0000259" key="8">
    <source>
        <dbReference type="PROSITE" id="PS50110"/>
    </source>
</evidence>
<dbReference type="CDD" id="cd00130">
    <property type="entry name" value="PAS"/>
    <property type="match status" value="4"/>
</dbReference>
<dbReference type="InterPro" id="IPR036890">
    <property type="entry name" value="HATPase_C_sf"/>
</dbReference>
<dbReference type="AlphaFoldDB" id="A0A1H3EK45"/>
<dbReference type="SUPFAM" id="SSF52172">
    <property type="entry name" value="CheY-like"/>
    <property type="match status" value="1"/>
</dbReference>
<feature type="domain" description="PAS" evidence="9">
    <location>
        <begin position="147"/>
        <end position="217"/>
    </location>
</feature>
<dbReference type="SMART" id="SM00387">
    <property type="entry name" value="HATPase_c"/>
    <property type="match status" value="1"/>
</dbReference>
<dbReference type="PANTHER" id="PTHR43304:SF1">
    <property type="entry name" value="PAC DOMAIN-CONTAINING PROTEIN"/>
    <property type="match status" value="1"/>
</dbReference>
<dbReference type="InterPro" id="IPR001610">
    <property type="entry name" value="PAC"/>
</dbReference>
<dbReference type="Gene3D" id="1.10.287.130">
    <property type="match status" value="1"/>
</dbReference>
<dbReference type="EMBL" id="FNPB01000002">
    <property type="protein sequence ID" value="SDX78304.1"/>
    <property type="molecule type" value="Genomic_DNA"/>
</dbReference>
<dbReference type="SUPFAM" id="SSF55785">
    <property type="entry name" value="PYP-like sensor domain (PAS domain)"/>
    <property type="match status" value="4"/>
</dbReference>
<gene>
    <name evidence="11" type="ORF">SAMN04487946_102298</name>
</gene>
<protein>
    <recommendedName>
        <fullName evidence="2">histidine kinase</fullName>
        <ecNumber evidence="2">2.7.13.3</ecNumber>
    </recommendedName>
</protein>
<dbReference type="Gene3D" id="3.30.565.10">
    <property type="entry name" value="Histidine kinase-like ATPase, C-terminal domain"/>
    <property type="match status" value="1"/>
</dbReference>
<dbReference type="GO" id="GO:0000155">
    <property type="term" value="F:phosphorelay sensor kinase activity"/>
    <property type="evidence" value="ECO:0007669"/>
    <property type="project" value="InterPro"/>
</dbReference>
<dbReference type="SMART" id="SM00086">
    <property type="entry name" value="PAC"/>
    <property type="match status" value="4"/>
</dbReference>
<dbReference type="InterPro" id="IPR004358">
    <property type="entry name" value="Sig_transdc_His_kin-like_C"/>
</dbReference>
<feature type="domain" description="Response regulatory" evidence="8">
    <location>
        <begin position="16"/>
        <end position="132"/>
    </location>
</feature>
<name>A0A1H3EK45_9EURY</name>
<feature type="domain" description="PAC" evidence="10">
    <location>
        <begin position="221"/>
        <end position="272"/>
    </location>
</feature>
<feature type="domain" description="PAC" evidence="10">
    <location>
        <begin position="601"/>
        <end position="652"/>
    </location>
</feature>
<evidence type="ECO:0000259" key="10">
    <source>
        <dbReference type="PROSITE" id="PS50113"/>
    </source>
</evidence>
<feature type="domain" description="Histidine kinase" evidence="7">
    <location>
        <begin position="663"/>
        <end position="857"/>
    </location>
</feature>
<evidence type="ECO:0000256" key="5">
    <source>
        <dbReference type="ARBA" id="ARBA00022777"/>
    </source>
</evidence>
<dbReference type="InterPro" id="IPR001789">
    <property type="entry name" value="Sig_transdc_resp-reg_receiver"/>
</dbReference>
<dbReference type="Pfam" id="PF00072">
    <property type="entry name" value="Response_reg"/>
    <property type="match status" value="1"/>
</dbReference>
<sequence>MSALSSLVDPSGETIHVLHVDDEPDFAELAATYLEREDDRFEIETATRADEALAHLAEHDVDCIVSDYDMPGVNGIEFLEAVREDHPDLPFVLFTGKGSEEVASEAISAGVTDYLQKEGGTDQYTVLANRVSNAIDHYRSQQMVEQSERRLREIIDAVPHPLYVVSEDGRYLLASEALASFHGKTPEELEGSHMREVLPTTAADRLQEAFSHVIETRSCTQLRELVITDADGEPHLFEPQLLPYYLNDDRRAVLGIAVDVTERQRRERELERIRERMELALDHTRSIVFDLDRDTGEVVRHGDFEGFFGIDPGDVPTWTDHLERVVHPDDRAAFREFYEQLIDGGRDSGTLEYRTHPERGPVRWIRDTISVQTDLDGDGRQAVGIARDVTEQKGRELDLRGKERRYQAVFNDPNTLVGFVDTDGTVLEINQVAMEYVDADLDDVVGEPLWATPWFDHSPEARQEAREWVERAASGDYVEFEVDLDHPSGDSSTVEGVFRPVTDDEGAVVSVFMSGRDITERTERERELQRYEAYLEESSDVVTVLDDDGTVLYQSPAVETVLGYPPEVFLGQNGFDFIHPDDVGEVRETFAELLANPDSTVTVECRFRTADDEWCWLEVRGTNRLDHEAINGVVTNNRDITERKEREKALKRERDRLDEFAGVVSHDLRTPLNVAEGRLDLAQAECESEHLDTIGTALDRMNAIIEDVLRLSREGRDIGSMDSVAVQEIVTDVWNIVADGERAADLRVADEGLSTLTIEADADRLRQLLENLLRNAVDHGGDDVTVTVGSMTGGFYVEDDGPGIPEDNRDDVFTAGYSTNQAGTGFGLSIVKRVAEAHGWEVRVTDGAEGGARFELTGIEMTAQ</sequence>
<dbReference type="Pfam" id="PF08447">
    <property type="entry name" value="PAS_3"/>
    <property type="match status" value="2"/>
</dbReference>
<dbReference type="Pfam" id="PF02518">
    <property type="entry name" value="HATPase_c"/>
    <property type="match status" value="1"/>
</dbReference>
<feature type="domain" description="PAS" evidence="9">
    <location>
        <begin position="273"/>
        <end position="345"/>
    </location>
</feature>
<dbReference type="STRING" id="660517.SAMN04487946_102298"/>
<keyword evidence="12" id="KW-1185">Reference proteome</keyword>
<dbReference type="InterPro" id="IPR036097">
    <property type="entry name" value="HisK_dim/P_sf"/>
</dbReference>
<dbReference type="CDD" id="cd00082">
    <property type="entry name" value="HisKA"/>
    <property type="match status" value="1"/>
</dbReference>
<proteinExistence type="predicted"/>
<comment type="catalytic activity">
    <reaction evidence="1">
        <text>ATP + protein L-histidine = ADP + protein N-phospho-L-histidine.</text>
        <dbReference type="EC" id="2.7.13.3"/>
    </reaction>
</comment>
<dbReference type="SMART" id="SM00091">
    <property type="entry name" value="PAS"/>
    <property type="match status" value="4"/>
</dbReference>
<organism evidence="11 12">
    <name type="scientific">Halobellus clavatus</name>
    <dbReference type="NCBI Taxonomy" id="660517"/>
    <lineage>
        <taxon>Archaea</taxon>
        <taxon>Methanobacteriati</taxon>
        <taxon>Methanobacteriota</taxon>
        <taxon>Stenosarchaea group</taxon>
        <taxon>Halobacteria</taxon>
        <taxon>Halobacteriales</taxon>
        <taxon>Haloferacaceae</taxon>
        <taxon>Halobellus</taxon>
    </lineage>
</organism>
<evidence type="ECO:0000256" key="6">
    <source>
        <dbReference type="PROSITE-ProRule" id="PRU00169"/>
    </source>
</evidence>
<dbReference type="PROSITE" id="PS50109">
    <property type="entry name" value="HIS_KIN"/>
    <property type="match status" value="1"/>
</dbReference>
<dbReference type="PRINTS" id="PR00344">
    <property type="entry name" value="BCTRLSENSOR"/>
</dbReference>
<dbReference type="PANTHER" id="PTHR43304">
    <property type="entry name" value="PHYTOCHROME-LIKE PROTEIN CPH1"/>
    <property type="match status" value="1"/>
</dbReference>
<dbReference type="Gene3D" id="3.30.450.20">
    <property type="entry name" value="PAS domain"/>
    <property type="match status" value="4"/>
</dbReference>
<keyword evidence="5 11" id="KW-0418">Kinase</keyword>
<dbReference type="OrthoDB" id="8127at2157"/>
<dbReference type="NCBIfam" id="TIGR00229">
    <property type="entry name" value="sensory_box"/>
    <property type="match status" value="4"/>
</dbReference>
<feature type="domain" description="PAC" evidence="10">
    <location>
        <begin position="349"/>
        <end position="401"/>
    </location>
</feature>
<evidence type="ECO:0000256" key="3">
    <source>
        <dbReference type="ARBA" id="ARBA00022553"/>
    </source>
</evidence>
<dbReference type="PROSITE" id="PS50113">
    <property type="entry name" value="PAC"/>
    <property type="match status" value="4"/>
</dbReference>
<dbReference type="Proteomes" id="UP000199170">
    <property type="component" value="Unassembled WGS sequence"/>
</dbReference>
<dbReference type="InterPro" id="IPR052162">
    <property type="entry name" value="Sensor_kinase/Photoreceptor"/>
</dbReference>
<dbReference type="Gene3D" id="3.40.50.2300">
    <property type="match status" value="1"/>
</dbReference>
<dbReference type="PROSITE" id="PS50112">
    <property type="entry name" value="PAS"/>
    <property type="match status" value="4"/>
</dbReference>
<dbReference type="SMART" id="SM00448">
    <property type="entry name" value="REC"/>
    <property type="match status" value="1"/>
</dbReference>
<dbReference type="Pfam" id="PF00512">
    <property type="entry name" value="HisKA"/>
    <property type="match status" value="1"/>
</dbReference>